<reference evidence="5 6" key="1">
    <citation type="journal article" date="2014" name="BMC Genomics">
        <title>Complete genome sequence of producer of the glycopeptide antibiotic Aculeximycin Kutzneria albida DSM 43870T, a representative of minor genus of Pseudonocardiaceae.</title>
        <authorList>
            <person name="Rebets Y."/>
            <person name="Tokovenko B."/>
            <person name="Lushchyk I."/>
            <person name="Ruckert C."/>
            <person name="Zaburannyi N."/>
            <person name="Bechthold A."/>
            <person name="Kalinowski J."/>
            <person name="Luzhetskyy A."/>
        </authorList>
    </citation>
    <scope>NUCLEOTIDE SEQUENCE [LARGE SCALE GENOMIC DNA]</scope>
    <source>
        <strain evidence="5">DSM 43870</strain>
    </source>
</reference>
<sequence>MESFRLHLTAVDLLWEQAGLGAHPFPLEIPSAGADLAQRAVIRERVWRELAERELLDGRRRVLPELADSLALLAGGELAVSTIALLDVSSGEQLAARAVAGAGRAVHAVLREDWLVLDQIPVEDLVDRAVAAIPDNRAAPNGVLTVSQSAGHEDFLEPVSARSHRHLLRGVRSRVGRFAVHGRPDGRGWRGGGPLGWFDVAAGRYRYEVRHGQGTVFTPTDSAGITRRLCQLLSDLR</sequence>
<dbReference type="KEGG" id="kal:KALB_1443"/>
<evidence type="ECO:0000256" key="4">
    <source>
        <dbReference type="ARBA" id="ARBA00023186"/>
    </source>
</evidence>
<comment type="similarity">
    <text evidence="2">Belongs to the EspG family.</text>
</comment>
<keyword evidence="6" id="KW-1185">Reference proteome</keyword>
<evidence type="ECO:0000256" key="3">
    <source>
        <dbReference type="ARBA" id="ARBA00022490"/>
    </source>
</evidence>
<dbReference type="HOGENOM" id="CLU_088487_0_1_11"/>
<accession>W5W2U0</accession>
<evidence type="ECO:0000313" key="6">
    <source>
        <dbReference type="Proteomes" id="UP000019225"/>
    </source>
</evidence>
<dbReference type="OrthoDB" id="5175124at2"/>
<name>W5W2U0_9PSEU</name>
<proteinExistence type="inferred from homology"/>
<evidence type="ECO:0008006" key="7">
    <source>
        <dbReference type="Google" id="ProtNLM"/>
    </source>
</evidence>
<gene>
    <name evidence="5" type="ORF">KALB_1443</name>
</gene>
<evidence type="ECO:0000313" key="5">
    <source>
        <dbReference type="EMBL" id="AHH94816.1"/>
    </source>
</evidence>
<dbReference type="EMBL" id="CP007155">
    <property type="protein sequence ID" value="AHH94816.1"/>
    <property type="molecule type" value="Genomic_DNA"/>
</dbReference>
<dbReference type="InterPro" id="IPR025734">
    <property type="entry name" value="EspG"/>
</dbReference>
<dbReference type="AlphaFoldDB" id="W5W2U0"/>
<organism evidence="5 6">
    <name type="scientific">Kutzneria albida DSM 43870</name>
    <dbReference type="NCBI Taxonomy" id="1449976"/>
    <lineage>
        <taxon>Bacteria</taxon>
        <taxon>Bacillati</taxon>
        <taxon>Actinomycetota</taxon>
        <taxon>Actinomycetes</taxon>
        <taxon>Pseudonocardiales</taxon>
        <taxon>Pseudonocardiaceae</taxon>
        <taxon>Kutzneria</taxon>
    </lineage>
</organism>
<protein>
    <recommendedName>
        <fullName evidence="7">ESX secretion-associated protein EspG</fullName>
    </recommendedName>
</protein>
<keyword evidence="4" id="KW-0143">Chaperone</keyword>
<comment type="subcellular location">
    <subcellularLocation>
        <location evidence="1">Cytoplasm</location>
    </subcellularLocation>
</comment>
<keyword evidence="3" id="KW-0963">Cytoplasm</keyword>
<dbReference type="Pfam" id="PF14011">
    <property type="entry name" value="ESX-1_EspG"/>
    <property type="match status" value="1"/>
</dbReference>
<evidence type="ECO:0000256" key="2">
    <source>
        <dbReference type="ARBA" id="ARBA00006411"/>
    </source>
</evidence>
<dbReference type="RefSeq" id="WP_025355035.1">
    <property type="nucleotide sequence ID" value="NZ_CP007155.1"/>
</dbReference>
<dbReference type="Proteomes" id="UP000019225">
    <property type="component" value="Chromosome"/>
</dbReference>
<evidence type="ECO:0000256" key="1">
    <source>
        <dbReference type="ARBA" id="ARBA00004496"/>
    </source>
</evidence>
<dbReference type="STRING" id="1449976.KALB_1443"/>